<name>A0A8J7MCW7_9BACT</name>
<accession>A0A8J7MCW7</accession>
<evidence type="ECO:0000256" key="1">
    <source>
        <dbReference type="SAM" id="SignalP"/>
    </source>
</evidence>
<evidence type="ECO:0000259" key="2">
    <source>
        <dbReference type="Pfam" id="PF06439"/>
    </source>
</evidence>
<keyword evidence="1" id="KW-0732">Signal</keyword>
<evidence type="ECO:0000313" key="3">
    <source>
        <dbReference type="EMBL" id="MBK1789874.1"/>
    </source>
</evidence>
<dbReference type="RefSeq" id="WP_200309913.1">
    <property type="nucleotide sequence ID" value="NZ_JAENIM010000009.1"/>
</dbReference>
<feature type="chain" id="PRO_5035305432" evidence="1">
    <location>
        <begin position="23"/>
        <end position="214"/>
    </location>
</feature>
<reference evidence="3" key="1">
    <citation type="submission" date="2021-01" db="EMBL/GenBank/DDBJ databases">
        <title>Modified the classification status of verrucomicrobia.</title>
        <authorList>
            <person name="Feng X."/>
        </authorList>
    </citation>
    <scope>NUCLEOTIDE SEQUENCE</scope>
    <source>
        <strain evidence="3">_KCTC 22039</strain>
    </source>
</reference>
<comment type="caution">
    <text evidence="3">The sequence shown here is derived from an EMBL/GenBank/DDBJ whole genome shotgun (WGS) entry which is preliminary data.</text>
</comment>
<dbReference type="Gene3D" id="2.60.120.560">
    <property type="entry name" value="Exo-inulinase, domain 1"/>
    <property type="match status" value="1"/>
</dbReference>
<dbReference type="GO" id="GO:0016787">
    <property type="term" value="F:hydrolase activity"/>
    <property type="evidence" value="ECO:0007669"/>
    <property type="project" value="InterPro"/>
</dbReference>
<dbReference type="Proteomes" id="UP000624703">
    <property type="component" value="Unassembled WGS sequence"/>
</dbReference>
<feature type="signal peptide" evidence="1">
    <location>
        <begin position="1"/>
        <end position="22"/>
    </location>
</feature>
<dbReference type="Pfam" id="PF06439">
    <property type="entry name" value="3keto-disac_hyd"/>
    <property type="match status" value="1"/>
</dbReference>
<feature type="domain" description="3-keto-alpha-glucoside-1,2-lyase/3-keto-2-hydroxy-glucal hydratase" evidence="2">
    <location>
        <begin position="30"/>
        <end position="209"/>
    </location>
</feature>
<organism evidence="3 4">
    <name type="scientific">Persicirhabdus sediminis</name>
    <dbReference type="NCBI Taxonomy" id="454144"/>
    <lineage>
        <taxon>Bacteria</taxon>
        <taxon>Pseudomonadati</taxon>
        <taxon>Verrucomicrobiota</taxon>
        <taxon>Verrucomicrobiia</taxon>
        <taxon>Verrucomicrobiales</taxon>
        <taxon>Verrucomicrobiaceae</taxon>
        <taxon>Persicirhabdus</taxon>
    </lineage>
</organism>
<evidence type="ECO:0000313" key="4">
    <source>
        <dbReference type="Proteomes" id="UP000624703"/>
    </source>
</evidence>
<protein>
    <submittedName>
        <fullName evidence="3">DUF1080 domain-containing protein</fullName>
    </submittedName>
</protein>
<sequence length="214" mass="23636">MKKLFKKSVLLFSLLGTLSLSADNVVVEDGFVALFNGKDFSGWHGNGEGYSIEGGVLSCDGKKNLMTEKEYKNFVLRFDFIVPAKGNNGIALRAPLKVNPKNMMEIQILDNPAYQEKKLKPYQYHGSAYGWAGAKQGYLKPTGEWNSQEIAVNGDDLKVTLNGTVILDVNLAEIKPTLEPKHKSVWNENGRLGLLGHGAGVKFRNLRIQELPAN</sequence>
<proteinExistence type="predicted"/>
<gene>
    <name evidence="3" type="ORF">JIN82_01760</name>
</gene>
<keyword evidence="4" id="KW-1185">Reference proteome</keyword>
<dbReference type="AlphaFoldDB" id="A0A8J7MCW7"/>
<dbReference type="EMBL" id="JAENIM010000009">
    <property type="protein sequence ID" value="MBK1789874.1"/>
    <property type="molecule type" value="Genomic_DNA"/>
</dbReference>
<dbReference type="InterPro" id="IPR010496">
    <property type="entry name" value="AL/BT2_dom"/>
</dbReference>